<comment type="caution">
    <text evidence="2">The sequence shown here is derived from an EMBL/GenBank/DDBJ whole genome shotgun (WGS) entry which is preliminary data.</text>
</comment>
<reference evidence="2 3" key="1">
    <citation type="submission" date="2018-02" db="EMBL/GenBank/DDBJ databases">
        <title>Draft genome sequences of Elsinoe sp., causing black scab on jojoba.</title>
        <authorList>
            <person name="Stodart B."/>
            <person name="Jeffress S."/>
            <person name="Ash G."/>
            <person name="Arun Chinnappa K."/>
        </authorList>
    </citation>
    <scope>NUCLEOTIDE SEQUENCE [LARGE SCALE GENOMIC DNA]</scope>
    <source>
        <strain evidence="2 3">Hillstone_2</strain>
    </source>
</reference>
<dbReference type="EMBL" id="PTQR01000074">
    <property type="protein sequence ID" value="TKX22098.1"/>
    <property type="molecule type" value="Genomic_DNA"/>
</dbReference>
<dbReference type="AlphaFoldDB" id="A0A4U7AUH8"/>
<protein>
    <submittedName>
        <fullName evidence="2">Uncharacterized protein</fullName>
    </submittedName>
</protein>
<feature type="region of interest" description="Disordered" evidence="1">
    <location>
        <begin position="147"/>
        <end position="222"/>
    </location>
</feature>
<dbReference type="Proteomes" id="UP000308133">
    <property type="component" value="Unassembled WGS sequence"/>
</dbReference>
<sequence>MANKPSDQRANRSSPHMRDLTRTPQTLLDETDTNIRHLSRLIEDVDKSKTTLMRERNDLIAKHRIAHNMLKIVEQERDALAFKNEQLAGYVNRVKQGRNEAIQREQEALRQKRDLEEKVNDMGLVVGLLEQEMDRLSMQNLALATALREKEGGSPGKKAGTPKKGLGEGEAGGPGSLGGAGSPGGAKIKEEEGAAGAGEMAKAGETGEIAEGADYVGGAEHA</sequence>
<evidence type="ECO:0000313" key="3">
    <source>
        <dbReference type="Proteomes" id="UP000308133"/>
    </source>
</evidence>
<gene>
    <name evidence="2" type="ORF">C1H76_5731</name>
</gene>
<feature type="compositionally biased region" description="Basic and acidic residues" evidence="1">
    <location>
        <begin position="1"/>
        <end position="21"/>
    </location>
</feature>
<evidence type="ECO:0000313" key="2">
    <source>
        <dbReference type="EMBL" id="TKX22098.1"/>
    </source>
</evidence>
<evidence type="ECO:0000256" key="1">
    <source>
        <dbReference type="SAM" id="MobiDB-lite"/>
    </source>
</evidence>
<feature type="compositionally biased region" description="Gly residues" evidence="1">
    <location>
        <begin position="168"/>
        <end position="184"/>
    </location>
</feature>
<organism evidence="2 3">
    <name type="scientific">Elsinoe australis</name>
    <dbReference type="NCBI Taxonomy" id="40998"/>
    <lineage>
        <taxon>Eukaryota</taxon>
        <taxon>Fungi</taxon>
        <taxon>Dikarya</taxon>
        <taxon>Ascomycota</taxon>
        <taxon>Pezizomycotina</taxon>
        <taxon>Dothideomycetes</taxon>
        <taxon>Dothideomycetidae</taxon>
        <taxon>Myriangiales</taxon>
        <taxon>Elsinoaceae</taxon>
        <taxon>Elsinoe</taxon>
    </lineage>
</organism>
<name>A0A4U7AUH8_9PEZI</name>
<feature type="compositionally biased region" description="Low complexity" evidence="1">
    <location>
        <begin position="197"/>
        <end position="207"/>
    </location>
</feature>
<proteinExistence type="predicted"/>
<feature type="region of interest" description="Disordered" evidence="1">
    <location>
        <begin position="1"/>
        <end position="25"/>
    </location>
</feature>
<accession>A0A4U7AUH8</accession>